<reference evidence="3" key="2">
    <citation type="submission" date="2010-04" db="EMBL/GenBank/DDBJ databases">
        <authorList>
            <person name="Buell R."/>
            <person name="Hamilton J."/>
            <person name="Hostetler J."/>
        </authorList>
    </citation>
    <scope>NUCLEOTIDE SEQUENCE [LARGE SCALE GENOMIC DNA]</scope>
    <source>
        <strain evidence="3">DAOM:BR144</strain>
    </source>
</reference>
<proteinExistence type="predicted"/>
<dbReference type="eggNOG" id="ENOG502SSTT">
    <property type="taxonomic scope" value="Eukaryota"/>
</dbReference>
<feature type="region of interest" description="Disordered" evidence="1">
    <location>
        <begin position="217"/>
        <end position="262"/>
    </location>
</feature>
<dbReference type="PANTHER" id="PTHR11289:SF0">
    <property type="entry name" value="BREAST CANCER TYPE 2 SUSCEPTIBILITY PROTEIN"/>
    <property type="match status" value="1"/>
</dbReference>
<dbReference type="VEuPathDB" id="FungiDB:PYU1_G011726"/>
<dbReference type="GO" id="GO:0006355">
    <property type="term" value="P:regulation of DNA-templated transcription"/>
    <property type="evidence" value="ECO:0007669"/>
    <property type="project" value="TreeGrafter"/>
</dbReference>
<dbReference type="PANTHER" id="PTHR11289">
    <property type="entry name" value="BREAST CANCER TYPE 2 SUSCEPTIBILITY PROTEIN BRCA2"/>
    <property type="match status" value="1"/>
</dbReference>
<dbReference type="InParanoid" id="K3X3F3"/>
<dbReference type="HOGENOM" id="CLU_453160_0_0_1"/>
<dbReference type="EnsemblProtists" id="PYU1_T011752">
    <property type="protein sequence ID" value="PYU1_T011752"/>
    <property type="gene ID" value="PYU1_G011726"/>
</dbReference>
<dbReference type="AlphaFoldDB" id="K3X3F3"/>
<evidence type="ECO:0000313" key="3">
    <source>
        <dbReference type="Proteomes" id="UP000019132"/>
    </source>
</evidence>
<feature type="region of interest" description="Disordered" evidence="1">
    <location>
        <begin position="27"/>
        <end position="76"/>
    </location>
</feature>
<keyword evidence="3" id="KW-1185">Reference proteome</keyword>
<feature type="region of interest" description="Disordered" evidence="1">
    <location>
        <begin position="497"/>
        <end position="539"/>
    </location>
</feature>
<sequence>TGSGRTVEISKEKLRDYENKWRAEEAEAQTVVHSNAVEDGDRRSSFPSSGRDVVSGVADDGGRRSSLPTGRRPSARMEIDAVGGASTVSSLFQTGSGRTVEISKEKLRDYENKWRAEEAEAQTVVHSNAVEDGDRRSSFPSSGRDVVSGVADDGGRRSSLPTGRRPSARMEIDAVGGASTVSSLFQTGSGRTVEISKEKLRDYENKWRAEEAEAQTVVHSNAVEDGDRRSSFPSSGRDVVSGVADDGGRRSSLPTGRRPSARMEIDAVGGASTVSSLFQTGSGRTVEISKEKLRDYENKWRAEEAEAQTVVHSNAVEDGDRRSSFPSSGRDVVSGVADDGGRRSSLPTGRRPSARMEIDAVGGASTVSSLFQTGSGRTVEISKEKLRDYENKWRAEEAEAQTVVHSNAVEDGDRRSSFPSSGRDVVSGVADDGGRRSSLPTGRRPSARMEIDAVGGASTVSSLFQTGSGRTVEISKEKLRDYENKWRAEEAEAQTVVHSNAVEDGDRRSSFPSSGRDVVSGVADDGGRRSSLPTGRRPSARMEIDAVGGASTVSSLFQTGSGRTVEISKEKLRGYENKWRAEEAEAQTVVHSNAVEDGIMDAD</sequence>
<evidence type="ECO:0000313" key="2">
    <source>
        <dbReference type="EnsemblProtists" id="PYU1_T011752"/>
    </source>
</evidence>
<reference evidence="3" key="1">
    <citation type="journal article" date="2010" name="Genome Biol.">
        <title>Genome sequence of the necrotrophic plant pathogen Pythium ultimum reveals original pathogenicity mechanisms and effector repertoire.</title>
        <authorList>
            <person name="Levesque C.A."/>
            <person name="Brouwer H."/>
            <person name="Cano L."/>
            <person name="Hamilton J.P."/>
            <person name="Holt C."/>
            <person name="Huitema E."/>
            <person name="Raffaele S."/>
            <person name="Robideau G.P."/>
            <person name="Thines M."/>
            <person name="Win J."/>
            <person name="Zerillo M.M."/>
            <person name="Beakes G.W."/>
            <person name="Boore J.L."/>
            <person name="Busam D."/>
            <person name="Dumas B."/>
            <person name="Ferriera S."/>
            <person name="Fuerstenberg S.I."/>
            <person name="Gachon C.M."/>
            <person name="Gaulin E."/>
            <person name="Govers F."/>
            <person name="Grenville-Briggs L."/>
            <person name="Horner N."/>
            <person name="Hostetler J."/>
            <person name="Jiang R.H."/>
            <person name="Johnson J."/>
            <person name="Krajaejun T."/>
            <person name="Lin H."/>
            <person name="Meijer H.J."/>
            <person name="Moore B."/>
            <person name="Morris P."/>
            <person name="Phuntmart V."/>
            <person name="Puiu D."/>
            <person name="Shetty J."/>
            <person name="Stajich J.E."/>
            <person name="Tripathy S."/>
            <person name="Wawra S."/>
            <person name="van West P."/>
            <person name="Whitty B.R."/>
            <person name="Coutinho P.M."/>
            <person name="Henrissat B."/>
            <person name="Martin F."/>
            <person name="Thomas P.D."/>
            <person name="Tyler B.M."/>
            <person name="De Vries R.P."/>
            <person name="Kamoun S."/>
            <person name="Yandell M."/>
            <person name="Tisserat N."/>
            <person name="Buell C.R."/>
        </authorList>
    </citation>
    <scope>NUCLEOTIDE SEQUENCE</scope>
    <source>
        <strain evidence="3">DAOM:BR144</strain>
    </source>
</reference>
<feature type="region of interest" description="Disordered" evidence="1">
    <location>
        <begin position="310"/>
        <end position="355"/>
    </location>
</feature>
<dbReference type="InterPro" id="IPR015525">
    <property type="entry name" value="BRCA2"/>
</dbReference>
<feature type="region of interest" description="Disordered" evidence="1">
    <location>
        <begin position="403"/>
        <end position="448"/>
    </location>
</feature>
<protein>
    <submittedName>
        <fullName evidence="2">Uncharacterized protein</fullName>
    </submittedName>
</protein>
<dbReference type="STRING" id="431595.K3X3F3"/>
<accession>K3X3F3</accession>
<feature type="region of interest" description="Disordered" evidence="1">
    <location>
        <begin position="124"/>
        <end position="169"/>
    </location>
</feature>
<dbReference type="EMBL" id="GL376637">
    <property type="status" value="NOT_ANNOTATED_CDS"/>
    <property type="molecule type" value="Genomic_DNA"/>
</dbReference>
<organism evidence="2 3">
    <name type="scientific">Globisporangium ultimum (strain ATCC 200006 / CBS 805.95 / DAOM BR144)</name>
    <name type="common">Pythium ultimum</name>
    <dbReference type="NCBI Taxonomy" id="431595"/>
    <lineage>
        <taxon>Eukaryota</taxon>
        <taxon>Sar</taxon>
        <taxon>Stramenopiles</taxon>
        <taxon>Oomycota</taxon>
        <taxon>Peronosporomycetes</taxon>
        <taxon>Pythiales</taxon>
        <taxon>Pythiaceae</taxon>
        <taxon>Globisporangium</taxon>
    </lineage>
</organism>
<reference evidence="2" key="3">
    <citation type="submission" date="2015-02" db="UniProtKB">
        <authorList>
            <consortium name="EnsemblProtists"/>
        </authorList>
    </citation>
    <scope>IDENTIFICATION</scope>
    <source>
        <strain evidence="2">DAOM BR144</strain>
    </source>
</reference>
<name>K3X3F3_GLOUD</name>
<dbReference type="GO" id="GO:0000724">
    <property type="term" value="P:double-strand break repair via homologous recombination"/>
    <property type="evidence" value="ECO:0007669"/>
    <property type="project" value="InterPro"/>
</dbReference>
<dbReference type="Proteomes" id="UP000019132">
    <property type="component" value="Unassembled WGS sequence"/>
</dbReference>
<evidence type="ECO:0000256" key="1">
    <source>
        <dbReference type="SAM" id="MobiDB-lite"/>
    </source>
</evidence>